<comment type="caution">
    <text evidence="1">The sequence shown here is derived from an EMBL/GenBank/DDBJ whole genome shotgun (WGS) entry which is preliminary data.</text>
</comment>
<dbReference type="EMBL" id="BPFB01000029">
    <property type="protein sequence ID" value="GIU48480.1"/>
    <property type="molecule type" value="Genomic_DNA"/>
</dbReference>
<dbReference type="Proteomes" id="UP000761574">
    <property type="component" value="Unassembled WGS sequence"/>
</dbReference>
<reference evidence="1 2" key="1">
    <citation type="submission" date="2021-05" db="EMBL/GenBank/DDBJ databases">
        <title>Molecular characterization for Shewanella algae harboring chromosomal blaOXA-55-like strains isolated from clinical and environment sample.</title>
        <authorList>
            <person name="Ohama Y."/>
            <person name="Aoki K."/>
            <person name="Harada S."/>
            <person name="Moriya K."/>
            <person name="Ishii Y."/>
            <person name="Tateda K."/>
        </authorList>
    </citation>
    <scope>NUCLEOTIDE SEQUENCE [LARGE SCALE GENOMIC DNA]</scope>
    <source>
        <strain evidence="1 2">LMG 23746</strain>
    </source>
</reference>
<accession>A0ABQ4PL41</accession>
<gene>
    <name evidence="1" type="ORF">TUM4630_24890</name>
</gene>
<name>A0ABQ4PL41_9GAMM</name>
<keyword evidence="2" id="KW-1185">Reference proteome</keyword>
<organism evidence="1 2">
    <name type="scientific">Shewanella algidipiscicola</name>
    <dbReference type="NCBI Taxonomy" id="614070"/>
    <lineage>
        <taxon>Bacteria</taxon>
        <taxon>Pseudomonadati</taxon>
        <taxon>Pseudomonadota</taxon>
        <taxon>Gammaproteobacteria</taxon>
        <taxon>Alteromonadales</taxon>
        <taxon>Shewanellaceae</taxon>
        <taxon>Shewanella</taxon>
    </lineage>
</organism>
<sequence length="64" mass="7292">MRLLSVLLTSSFLYKAFALSIRVRANCWFIWKQEIDACPTTSLRIHSYVCAMSGILLVSLIIRA</sequence>
<protein>
    <recommendedName>
        <fullName evidence="3">Secreted protein</fullName>
    </recommendedName>
</protein>
<evidence type="ECO:0000313" key="2">
    <source>
        <dbReference type="Proteomes" id="UP000761574"/>
    </source>
</evidence>
<evidence type="ECO:0000313" key="1">
    <source>
        <dbReference type="EMBL" id="GIU48480.1"/>
    </source>
</evidence>
<evidence type="ECO:0008006" key="3">
    <source>
        <dbReference type="Google" id="ProtNLM"/>
    </source>
</evidence>
<proteinExistence type="predicted"/>